<evidence type="ECO:0000313" key="2">
    <source>
        <dbReference type="EMBL" id="MYL63531.1"/>
    </source>
</evidence>
<keyword evidence="1" id="KW-0812">Transmembrane</keyword>
<evidence type="ECO:0000256" key="1">
    <source>
        <dbReference type="SAM" id="Phobius"/>
    </source>
</evidence>
<protein>
    <submittedName>
        <fullName evidence="2">Uncharacterized protein</fullName>
    </submittedName>
</protein>
<keyword evidence="1" id="KW-1133">Transmembrane helix</keyword>
<accession>A0A845EY89</accession>
<dbReference type="AlphaFoldDB" id="A0A845EY89"/>
<dbReference type="EMBL" id="WMEY01000003">
    <property type="protein sequence ID" value="MYL63531.1"/>
    <property type="molecule type" value="Genomic_DNA"/>
</dbReference>
<dbReference type="Proteomes" id="UP000447833">
    <property type="component" value="Unassembled WGS sequence"/>
</dbReference>
<proteinExistence type="predicted"/>
<reference evidence="2 3" key="1">
    <citation type="submission" date="2019-11" db="EMBL/GenBank/DDBJ databases">
        <title>Genome sequences of 17 halophilic strains isolated from different environments.</title>
        <authorList>
            <person name="Furrow R.E."/>
        </authorList>
    </citation>
    <scope>NUCLEOTIDE SEQUENCE [LARGE SCALE GENOMIC DNA]</scope>
    <source>
        <strain evidence="2 3">22506_14_FS</strain>
    </source>
</reference>
<gene>
    <name evidence="2" type="ORF">GLW07_09215</name>
</gene>
<dbReference type="RefSeq" id="WP_098443138.1">
    <property type="nucleotide sequence ID" value="NZ_WMEY01000003.1"/>
</dbReference>
<feature type="transmembrane region" description="Helical" evidence="1">
    <location>
        <begin position="5"/>
        <end position="24"/>
    </location>
</feature>
<name>A0A845EY89_9BACL</name>
<comment type="caution">
    <text evidence="2">The sequence shown here is derived from an EMBL/GenBank/DDBJ whole genome shotgun (WGS) entry which is preliminary data.</text>
</comment>
<evidence type="ECO:0000313" key="3">
    <source>
        <dbReference type="Proteomes" id="UP000447833"/>
    </source>
</evidence>
<keyword evidence="1" id="KW-0472">Membrane</keyword>
<organism evidence="2 3">
    <name type="scientific">Guptibacillus hwajinpoensis</name>
    <dbReference type="NCBI Taxonomy" id="208199"/>
    <lineage>
        <taxon>Bacteria</taxon>
        <taxon>Bacillati</taxon>
        <taxon>Bacillota</taxon>
        <taxon>Bacilli</taxon>
        <taxon>Bacillales</taxon>
        <taxon>Guptibacillaceae</taxon>
        <taxon>Guptibacillus</taxon>
    </lineage>
</organism>
<sequence>MMRFYLIIGIAFIVISFVMFLMGLLKFIPVPIGAALLFASILFTVSMFNSRNQFRGFNR</sequence>
<feature type="transmembrane region" description="Helical" evidence="1">
    <location>
        <begin position="30"/>
        <end position="49"/>
    </location>
</feature>